<feature type="region of interest" description="Disordered" evidence="1">
    <location>
        <begin position="343"/>
        <end position="404"/>
    </location>
</feature>
<reference evidence="2" key="1">
    <citation type="submission" date="2021-01" db="EMBL/GenBank/DDBJ databases">
        <authorList>
            <person name="Corre E."/>
            <person name="Pelletier E."/>
            <person name="Niang G."/>
            <person name="Scheremetjew M."/>
            <person name="Finn R."/>
            <person name="Kale V."/>
            <person name="Holt S."/>
            <person name="Cochrane G."/>
            <person name="Meng A."/>
            <person name="Brown T."/>
            <person name="Cohen L."/>
        </authorList>
    </citation>
    <scope>NUCLEOTIDE SEQUENCE</scope>
    <source>
        <strain evidence="2">B650</strain>
    </source>
</reference>
<protein>
    <submittedName>
        <fullName evidence="2">Uncharacterized protein</fullName>
    </submittedName>
</protein>
<feature type="compositionally biased region" description="Low complexity" evidence="1">
    <location>
        <begin position="23"/>
        <end position="36"/>
    </location>
</feature>
<feature type="compositionally biased region" description="Acidic residues" evidence="1">
    <location>
        <begin position="704"/>
        <end position="737"/>
    </location>
</feature>
<dbReference type="AlphaFoldDB" id="A0A7S2K750"/>
<proteinExistence type="predicted"/>
<feature type="compositionally biased region" description="Basic and acidic residues" evidence="1">
    <location>
        <begin position="156"/>
        <end position="177"/>
    </location>
</feature>
<feature type="region of interest" description="Disordered" evidence="1">
    <location>
        <begin position="479"/>
        <end position="499"/>
    </location>
</feature>
<feature type="region of interest" description="Disordered" evidence="1">
    <location>
        <begin position="122"/>
        <end position="183"/>
    </location>
</feature>
<evidence type="ECO:0000313" key="2">
    <source>
        <dbReference type="EMBL" id="CAD9568393.1"/>
    </source>
</evidence>
<organism evidence="2">
    <name type="scientific">Leptocylindrus danicus</name>
    <dbReference type="NCBI Taxonomy" id="163516"/>
    <lineage>
        <taxon>Eukaryota</taxon>
        <taxon>Sar</taxon>
        <taxon>Stramenopiles</taxon>
        <taxon>Ochrophyta</taxon>
        <taxon>Bacillariophyta</taxon>
        <taxon>Coscinodiscophyceae</taxon>
        <taxon>Chaetocerotophycidae</taxon>
        <taxon>Leptocylindrales</taxon>
        <taxon>Leptocylindraceae</taxon>
        <taxon>Leptocylindrus</taxon>
    </lineage>
</organism>
<feature type="region of interest" description="Disordered" evidence="1">
    <location>
        <begin position="1"/>
        <end position="55"/>
    </location>
</feature>
<feature type="compositionally biased region" description="Polar residues" evidence="1">
    <location>
        <begin position="348"/>
        <end position="363"/>
    </location>
</feature>
<feature type="compositionally biased region" description="Acidic residues" evidence="1">
    <location>
        <begin position="589"/>
        <end position="606"/>
    </location>
</feature>
<feature type="compositionally biased region" description="Basic and acidic residues" evidence="1">
    <location>
        <begin position="689"/>
        <end position="699"/>
    </location>
</feature>
<dbReference type="EMBL" id="HBGY01010116">
    <property type="protein sequence ID" value="CAD9568393.1"/>
    <property type="molecule type" value="Transcribed_RNA"/>
</dbReference>
<feature type="compositionally biased region" description="Polar residues" evidence="1">
    <location>
        <begin position="122"/>
        <end position="132"/>
    </location>
</feature>
<feature type="compositionally biased region" description="Low complexity" evidence="1">
    <location>
        <begin position="370"/>
        <end position="386"/>
    </location>
</feature>
<name>A0A7S2K750_9STRA</name>
<evidence type="ECO:0000256" key="1">
    <source>
        <dbReference type="SAM" id="MobiDB-lite"/>
    </source>
</evidence>
<feature type="region of interest" description="Disordered" evidence="1">
    <location>
        <begin position="688"/>
        <end position="750"/>
    </location>
</feature>
<accession>A0A7S2K750</accession>
<feature type="compositionally biased region" description="Basic and acidic residues" evidence="1">
    <location>
        <begin position="557"/>
        <end position="576"/>
    </location>
</feature>
<gene>
    <name evidence="2" type="ORF">LDAN0321_LOCUS6384</name>
</gene>
<feature type="compositionally biased region" description="Polar residues" evidence="1">
    <location>
        <begin position="387"/>
        <end position="402"/>
    </location>
</feature>
<feature type="compositionally biased region" description="Acidic residues" evidence="1">
    <location>
        <begin position="536"/>
        <end position="556"/>
    </location>
</feature>
<feature type="region of interest" description="Disordered" evidence="1">
    <location>
        <begin position="527"/>
        <end position="663"/>
    </location>
</feature>
<sequence>MVGTSKRGVRGPRSNALRKERNSALSSLKNKSSSSSRTAVPPVQEDTNSNSRCTDPLLLARGMTSRVLGARIPELEPLSVEEIQKDLTTIETYNAACVQYTQQLYIYRNRLQGVSRENVQQPSTVSLKNQSGAAAQVTSSMAQTSSMSTPSRAGKTNKDKQRPRSASKVDPEEEKRQNSLRKKISLSEAKREVLESQYVSLRAHYVHQCQSLEASQKHSSIVLKLLQGMAKRKANVLALKRARICLARDIVAHLQKQQTATEPSSSQDRSAIATQDVYSMEEEAPQTQMDCCTEKDADASTNEQLLEIWNALELQLKKAESACNEAAKMDAPTLVQKLLQEEGEQSMHKNSTVKNGSNSTNNKPKTRGDTNNTSTTAASCSESNANKNDQSIRWDSIFNPNTPRGRPLLISPLSRAPDRIAAVSYGKLYNSDKNDLMWLNNNNNLPRSFYSYHQANPNEVSLLKSLKEEVSELDRAMEQTKRDNAEMNAELQQRRKQSNAICSQMAVLRTETEAVLMRHSVILETPEARARADEAMAAEELEEEDNENDNENEEETDKQKEMNDDDKNNDNYHEESSSSSCTNDNDPSNVEDDDEDDGTQATEDEVLSNNSSENEQEAENKVQMQSGSSSTSEDPPSFPSSKNKNNNSNTTETQEAAAADNEAILGILQMKRAADNGTTKQTTTMVRDASNDNHDDNNHTSDVSDTDVDLDVGEGDDDEDSLDGEEDDNDDDDDADADVGTKLTANRGRTATTTTTRIQVRLSRSIVPLKPDVMTTSSCSLNNDDDFNKHKHKHNNKHTCTILQ</sequence>
<feature type="compositionally biased region" description="Low complexity" evidence="1">
    <location>
        <begin position="738"/>
        <end position="750"/>
    </location>
</feature>
<feature type="compositionally biased region" description="Low complexity" evidence="1">
    <location>
        <begin position="626"/>
        <end position="663"/>
    </location>
</feature>
<feature type="compositionally biased region" description="Low complexity" evidence="1">
    <location>
        <begin position="133"/>
        <end position="151"/>
    </location>
</feature>